<evidence type="ECO:0000313" key="3">
    <source>
        <dbReference type="Proteomes" id="UP001207337"/>
    </source>
</evidence>
<name>A0ABT3PW94_9BACT</name>
<reference evidence="2 3" key="1">
    <citation type="submission" date="2021-11" db="EMBL/GenBank/DDBJ databases">
        <title>Aliifidinibius sp. nov., a new bacterium isolated from saline soil.</title>
        <authorList>
            <person name="Galisteo C."/>
            <person name="De La Haba R."/>
            <person name="Sanchez-Porro C."/>
            <person name="Ventosa A."/>
        </authorList>
    </citation>
    <scope>NUCLEOTIDE SEQUENCE [LARGE SCALE GENOMIC DNA]</scope>
    <source>
        <strain evidence="2 3">KACC 190600</strain>
    </source>
</reference>
<organism evidence="2 3">
    <name type="scientific">Fodinibius salicampi</name>
    <dbReference type="NCBI Taxonomy" id="1920655"/>
    <lineage>
        <taxon>Bacteria</taxon>
        <taxon>Pseudomonadati</taxon>
        <taxon>Balneolota</taxon>
        <taxon>Balneolia</taxon>
        <taxon>Balneolales</taxon>
        <taxon>Balneolaceae</taxon>
        <taxon>Fodinibius</taxon>
    </lineage>
</organism>
<dbReference type="EMBL" id="JAJNDC010000001">
    <property type="protein sequence ID" value="MCW9712093.1"/>
    <property type="molecule type" value="Genomic_DNA"/>
</dbReference>
<evidence type="ECO:0000313" key="2">
    <source>
        <dbReference type="EMBL" id="MCW9712093.1"/>
    </source>
</evidence>
<gene>
    <name evidence="2" type="ORF">LQ318_04165</name>
</gene>
<dbReference type="Proteomes" id="UP001207337">
    <property type="component" value="Unassembled WGS sequence"/>
</dbReference>
<protein>
    <submittedName>
        <fullName evidence="2">Uncharacterized protein</fullName>
    </submittedName>
</protein>
<keyword evidence="1" id="KW-0472">Membrane</keyword>
<comment type="caution">
    <text evidence="2">The sequence shown here is derived from an EMBL/GenBank/DDBJ whole genome shotgun (WGS) entry which is preliminary data.</text>
</comment>
<feature type="transmembrane region" description="Helical" evidence="1">
    <location>
        <begin position="39"/>
        <end position="62"/>
    </location>
</feature>
<keyword evidence="3" id="KW-1185">Reference proteome</keyword>
<sequence>MLQLKQLVSTAFIVLFFWSAGSAQDITRSTSDRYFPPMSVTASGSVMTFTYGGALTFPALWINQSVKIEPMIG</sequence>
<accession>A0ABT3PW94</accession>
<keyword evidence="1" id="KW-0812">Transmembrane</keyword>
<keyword evidence="1" id="KW-1133">Transmembrane helix</keyword>
<proteinExistence type="predicted"/>
<evidence type="ECO:0000256" key="1">
    <source>
        <dbReference type="SAM" id="Phobius"/>
    </source>
</evidence>
<dbReference type="RefSeq" id="WP_265787777.1">
    <property type="nucleotide sequence ID" value="NZ_BAABRS010000001.1"/>
</dbReference>